<evidence type="ECO:0000313" key="2">
    <source>
        <dbReference type="Proteomes" id="UP000027138"/>
    </source>
</evidence>
<evidence type="ECO:0000313" key="1">
    <source>
        <dbReference type="EMBL" id="KDP36510.1"/>
    </source>
</evidence>
<organism evidence="1 2">
    <name type="scientific">Jatropha curcas</name>
    <name type="common">Barbados nut</name>
    <dbReference type="NCBI Taxonomy" id="180498"/>
    <lineage>
        <taxon>Eukaryota</taxon>
        <taxon>Viridiplantae</taxon>
        <taxon>Streptophyta</taxon>
        <taxon>Embryophyta</taxon>
        <taxon>Tracheophyta</taxon>
        <taxon>Spermatophyta</taxon>
        <taxon>Magnoliopsida</taxon>
        <taxon>eudicotyledons</taxon>
        <taxon>Gunneridae</taxon>
        <taxon>Pentapetalae</taxon>
        <taxon>rosids</taxon>
        <taxon>fabids</taxon>
        <taxon>Malpighiales</taxon>
        <taxon>Euphorbiaceae</taxon>
        <taxon>Crotonoideae</taxon>
        <taxon>Jatropheae</taxon>
        <taxon>Jatropha</taxon>
    </lineage>
</organism>
<name>A0A067KW61_JATCU</name>
<reference evidence="1 2" key="1">
    <citation type="journal article" date="2014" name="PLoS ONE">
        <title>Global Analysis of Gene Expression Profiles in Physic Nut (Jatropha curcas L.) Seedlings Exposed to Salt Stress.</title>
        <authorList>
            <person name="Zhang L."/>
            <person name="Zhang C."/>
            <person name="Wu P."/>
            <person name="Chen Y."/>
            <person name="Li M."/>
            <person name="Jiang H."/>
            <person name="Wu G."/>
        </authorList>
    </citation>
    <scope>NUCLEOTIDE SEQUENCE [LARGE SCALE GENOMIC DNA]</scope>
    <source>
        <strain evidence="2">cv. GZQX0401</strain>
        <tissue evidence="1">Young leaves</tissue>
    </source>
</reference>
<dbReference type="EMBL" id="KK914431">
    <property type="protein sequence ID" value="KDP36510.1"/>
    <property type="molecule type" value="Genomic_DNA"/>
</dbReference>
<proteinExistence type="predicted"/>
<gene>
    <name evidence="1" type="ORF">JCGZ_09336</name>
</gene>
<protein>
    <submittedName>
        <fullName evidence="1">Uncharacterized protein</fullName>
    </submittedName>
</protein>
<accession>A0A067KW61</accession>
<dbReference type="AlphaFoldDB" id="A0A067KW61"/>
<keyword evidence="2" id="KW-1185">Reference proteome</keyword>
<sequence length="86" mass="9820">MERSSTEPSSTTVVTNRMLLEHLMQVEEKIDTLQVELRMATVPEPAVPVPEKLESEPNRKGLVPVPVPVSIRLQNRRFRSVFQRIA</sequence>
<dbReference type="Proteomes" id="UP000027138">
    <property type="component" value="Unassembled WGS sequence"/>
</dbReference>